<dbReference type="InterPro" id="IPR029058">
    <property type="entry name" value="AB_hydrolase_fold"/>
</dbReference>
<comment type="caution">
    <text evidence="3">The sequence shown here is derived from an EMBL/GenBank/DDBJ whole genome shotgun (WGS) entry which is preliminary data.</text>
</comment>
<protein>
    <recommendedName>
        <fullName evidence="2">Fungal lipase-type domain-containing protein</fullName>
    </recommendedName>
</protein>
<dbReference type="SUPFAM" id="SSF53474">
    <property type="entry name" value="alpha/beta-Hydrolases"/>
    <property type="match status" value="1"/>
</dbReference>
<feature type="domain" description="Fungal lipase-type" evidence="2">
    <location>
        <begin position="133"/>
        <end position="209"/>
    </location>
</feature>
<dbReference type="Proteomes" id="UP001153069">
    <property type="component" value="Unassembled WGS sequence"/>
</dbReference>
<gene>
    <name evidence="3" type="ORF">SEMRO_33_G021280.1</name>
</gene>
<dbReference type="GO" id="GO:0006629">
    <property type="term" value="P:lipid metabolic process"/>
    <property type="evidence" value="ECO:0007669"/>
    <property type="project" value="InterPro"/>
</dbReference>
<dbReference type="EMBL" id="CAICTM010000033">
    <property type="protein sequence ID" value="CAB9498193.1"/>
    <property type="molecule type" value="Genomic_DNA"/>
</dbReference>
<evidence type="ECO:0000313" key="3">
    <source>
        <dbReference type="EMBL" id="CAB9498193.1"/>
    </source>
</evidence>
<evidence type="ECO:0000313" key="4">
    <source>
        <dbReference type="Proteomes" id="UP001153069"/>
    </source>
</evidence>
<proteinExistence type="predicted"/>
<keyword evidence="4" id="KW-1185">Reference proteome</keyword>
<dbReference type="Pfam" id="PF01764">
    <property type="entry name" value="Lipase_3"/>
    <property type="match status" value="1"/>
</dbReference>
<dbReference type="InterPro" id="IPR002921">
    <property type="entry name" value="Fungal_lipase-type"/>
</dbReference>
<feature type="chain" id="PRO_5040351085" description="Fungal lipase-type domain-containing protein" evidence="1">
    <location>
        <begin position="26"/>
        <end position="355"/>
    </location>
</feature>
<organism evidence="3 4">
    <name type="scientific">Seminavis robusta</name>
    <dbReference type="NCBI Taxonomy" id="568900"/>
    <lineage>
        <taxon>Eukaryota</taxon>
        <taxon>Sar</taxon>
        <taxon>Stramenopiles</taxon>
        <taxon>Ochrophyta</taxon>
        <taxon>Bacillariophyta</taxon>
        <taxon>Bacillariophyceae</taxon>
        <taxon>Bacillariophycidae</taxon>
        <taxon>Naviculales</taxon>
        <taxon>Naviculaceae</taxon>
        <taxon>Seminavis</taxon>
    </lineage>
</organism>
<name>A0A9N8H5Y3_9STRA</name>
<reference evidence="3" key="1">
    <citation type="submission" date="2020-06" db="EMBL/GenBank/DDBJ databases">
        <authorList>
            <consortium name="Plant Systems Biology data submission"/>
        </authorList>
    </citation>
    <scope>NUCLEOTIDE SEQUENCE</scope>
    <source>
        <strain evidence="3">D6</strain>
    </source>
</reference>
<keyword evidence="1" id="KW-0732">Signal</keyword>
<dbReference type="AlphaFoldDB" id="A0A9N8H5Y3"/>
<accession>A0A9N8H5Y3</accession>
<evidence type="ECO:0000256" key="1">
    <source>
        <dbReference type="SAM" id="SignalP"/>
    </source>
</evidence>
<feature type="signal peptide" evidence="1">
    <location>
        <begin position="1"/>
        <end position="25"/>
    </location>
</feature>
<dbReference type="Gene3D" id="3.40.50.1820">
    <property type="entry name" value="alpha/beta hydrolase"/>
    <property type="match status" value="1"/>
</dbReference>
<evidence type="ECO:0000259" key="2">
    <source>
        <dbReference type="Pfam" id="PF01764"/>
    </source>
</evidence>
<sequence length="355" mass="39546">MTKQPVGIWLVSTVITLLCVNFARGNDHLGGQHFTEERGETCPSLPSVSVTFEISASRLEDVYQSAKLITLSAVQSIDKLVEENQDNYDLFQGWADWDDRTILAKLNGTCYVAFGFPEGTLLDPIQNLNPLTQPVGDCLVRRGFFDAYNTSSYAQEFRQELNTCLASCSSNGQRQQCPLVTTGYSQGGAVAVVATIDLRRHAPTFITFGATKAILDDASCRNPVEQHPCTDFRVDQHYQFVNVLEGDYEDLIHFQPLMWDDSCFWMKTRTLSLDLLAPSMGKMSTLRPPEVHGPTRFMMPISIDRELNDSTVNKTVPHCQLPGGSPIMSATTMMNATVDCVKRIPMFLLKHDDAS</sequence>